<dbReference type="Gene3D" id="3.30.420.10">
    <property type="entry name" value="Ribonuclease H-like superfamily/Ribonuclease H"/>
    <property type="match status" value="1"/>
</dbReference>
<dbReference type="Pfam" id="PF14223">
    <property type="entry name" value="Retrotran_gag_2"/>
    <property type="match status" value="1"/>
</dbReference>
<dbReference type="GO" id="GO:0008233">
    <property type="term" value="F:peptidase activity"/>
    <property type="evidence" value="ECO:0007669"/>
    <property type="project" value="UniProtKB-KW"/>
</dbReference>
<keyword evidence="1" id="KW-0378">Hydrolase</keyword>
<keyword evidence="5" id="KW-1185">Reference proteome</keyword>
<dbReference type="InterPro" id="IPR054722">
    <property type="entry name" value="PolX-like_BBD"/>
</dbReference>
<evidence type="ECO:0000256" key="2">
    <source>
        <dbReference type="SAM" id="MobiDB-lite"/>
    </source>
</evidence>
<dbReference type="PROSITE" id="PS50994">
    <property type="entry name" value="INTEGRASE"/>
    <property type="match status" value="1"/>
</dbReference>
<feature type="region of interest" description="Disordered" evidence="2">
    <location>
        <begin position="164"/>
        <end position="185"/>
    </location>
</feature>
<dbReference type="InterPro" id="IPR012337">
    <property type="entry name" value="RNaseH-like_sf"/>
</dbReference>
<dbReference type="PANTHER" id="PTHR42648:SF26">
    <property type="entry name" value="INTEGRASE CATALYTIC DOMAIN-CONTAINING PROTEIN"/>
    <property type="match status" value="1"/>
</dbReference>
<dbReference type="Pfam" id="PF22936">
    <property type="entry name" value="Pol_BBD"/>
    <property type="match status" value="1"/>
</dbReference>
<dbReference type="GO" id="GO:0015074">
    <property type="term" value="P:DNA integration"/>
    <property type="evidence" value="ECO:0007669"/>
    <property type="project" value="InterPro"/>
</dbReference>
<dbReference type="EMBL" id="CM003605">
    <property type="protein sequence ID" value="KYP69731.1"/>
    <property type="molecule type" value="Genomic_DNA"/>
</dbReference>
<name>A0A151TRT3_CAJCA</name>
<proteinExistence type="predicted"/>
<dbReference type="PANTHER" id="PTHR42648">
    <property type="entry name" value="TRANSPOSASE, PUTATIVE-RELATED"/>
    <property type="match status" value="1"/>
</dbReference>
<evidence type="ECO:0000256" key="1">
    <source>
        <dbReference type="ARBA" id="ARBA00022670"/>
    </source>
</evidence>
<gene>
    <name evidence="4" type="ORF">KK1_008932</name>
</gene>
<dbReference type="InterPro" id="IPR001584">
    <property type="entry name" value="Integrase_cat-core"/>
</dbReference>
<dbReference type="Proteomes" id="UP000075243">
    <property type="component" value="Chromosome 3"/>
</dbReference>
<dbReference type="GO" id="GO:0003676">
    <property type="term" value="F:nucleic acid binding"/>
    <property type="evidence" value="ECO:0007669"/>
    <property type="project" value="InterPro"/>
</dbReference>
<evidence type="ECO:0000259" key="3">
    <source>
        <dbReference type="PROSITE" id="PS50994"/>
    </source>
</evidence>
<dbReference type="SUPFAM" id="SSF53098">
    <property type="entry name" value="Ribonuclease H-like"/>
    <property type="match status" value="1"/>
</dbReference>
<dbReference type="InterPro" id="IPR039537">
    <property type="entry name" value="Retrotran_Ty1/copia-like"/>
</dbReference>
<accession>A0A151TRT3</accession>
<sequence length="590" mass="65277">MVFQHFHSLTKIKATQLQLELRTIKKGTRTCSEYLLRISTIVEILASIGSPISPREHVECIVGGLPPEYDLLISTITAFVSRDEVLSPGEIETMILAQEARLEQAKTSVIQEPLTTNLAQTTSVANGVPNANLAFQQSQMPNSQPNMFQNSAFKSQGGYNASFSGQNRDGGCGRGGSRGGRNRGSSVQCQICHKRGHEASTCYQRSFGGFGLPFGPNFSPYTSLGFGSQTSYGPQNFAPSATQQAHLSSASSSQRIVPVLNTATAWIPDSRASHHATPDPQHLLQSAQFIGAEHIVMANGQRTSITSIGPNMFRSPIRPSTVLSLKDLLLVPNLTKNLISVSKFAKDNNVYFVFYPHSCFVKSQDLNETLLEGKLGEDGLYRFHPSLAKSASLKDDITENSVSSFPKSCIFLTETCTNVVPTVYKQWHLRLGHPHHDALTKALKSCNIHVPTVNKISYFCDSCCIAKSHRIPSQSSTTIYSKPLELVFLDVWGPASLESSCGYSYFLTCVDACTRYMWIYLLHKKLDVFSHFLNFKALAEKQFQYPLKFVQTDGGGEFRSMASFLQQQGIDHRLTCPYAHHQNGMVERRH</sequence>
<evidence type="ECO:0000313" key="4">
    <source>
        <dbReference type="EMBL" id="KYP69731.1"/>
    </source>
</evidence>
<dbReference type="Gramene" id="C.cajan_08679.t">
    <property type="protein sequence ID" value="C.cajan_08679.t"/>
    <property type="gene ID" value="C.cajan_08679"/>
</dbReference>
<dbReference type="Pfam" id="PF00665">
    <property type="entry name" value="rve"/>
    <property type="match status" value="1"/>
</dbReference>
<feature type="compositionally biased region" description="Gly residues" evidence="2">
    <location>
        <begin position="168"/>
        <end position="179"/>
    </location>
</feature>
<reference evidence="4 5" key="1">
    <citation type="journal article" date="2012" name="Nat. Biotechnol.">
        <title>Draft genome sequence of pigeonpea (Cajanus cajan), an orphan legume crop of resource-poor farmers.</title>
        <authorList>
            <person name="Varshney R.K."/>
            <person name="Chen W."/>
            <person name="Li Y."/>
            <person name="Bharti A.K."/>
            <person name="Saxena R.K."/>
            <person name="Schlueter J.A."/>
            <person name="Donoghue M.T."/>
            <person name="Azam S."/>
            <person name="Fan G."/>
            <person name="Whaley A.M."/>
            <person name="Farmer A.D."/>
            <person name="Sheridan J."/>
            <person name="Iwata A."/>
            <person name="Tuteja R."/>
            <person name="Penmetsa R.V."/>
            <person name="Wu W."/>
            <person name="Upadhyaya H.D."/>
            <person name="Yang S.P."/>
            <person name="Shah T."/>
            <person name="Saxena K.B."/>
            <person name="Michael T."/>
            <person name="McCombie W.R."/>
            <person name="Yang B."/>
            <person name="Zhang G."/>
            <person name="Yang H."/>
            <person name="Wang J."/>
            <person name="Spillane C."/>
            <person name="Cook D.R."/>
            <person name="May G.D."/>
            <person name="Xu X."/>
            <person name="Jackson S.A."/>
        </authorList>
    </citation>
    <scope>NUCLEOTIDE SEQUENCE [LARGE SCALE GENOMIC DNA]</scope>
    <source>
        <strain evidence="5">cv. Asha</strain>
    </source>
</reference>
<protein>
    <submittedName>
        <fullName evidence="4">Retrovirus-related Pol polyprotein from transposon TNT 1-94</fullName>
    </submittedName>
</protein>
<dbReference type="GO" id="GO:0006508">
    <property type="term" value="P:proteolysis"/>
    <property type="evidence" value="ECO:0007669"/>
    <property type="project" value="UniProtKB-KW"/>
</dbReference>
<organism evidence="4 5">
    <name type="scientific">Cajanus cajan</name>
    <name type="common">Pigeon pea</name>
    <name type="synonym">Cajanus indicus</name>
    <dbReference type="NCBI Taxonomy" id="3821"/>
    <lineage>
        <taxon>Eukaryota</taxon>
        <taxon>Viridiplantae</taxon>
        <taxon>Streptophyta</taxon>
        <taxon>Embryophyta</taxon>
        <taxon>Tracheophyta</taxon>
        <taxon>Spermatophyta</taxon>
        <taxon>Magnoliopsida</taxon>
        <taxon>eudicotyledons</taxon>
        <taxon>Gunneridae</taxon>
        <taxon>Pentapetalae</taxon>
        <taxon>rosids</taxon>
        <taxon>fabids</taxon>
        <taxon>Fabales</taxon>
        <taxon>Fabaceae</taxon>
        <taxon>Papilionoideae</taxon>
        <taxon>50 kb inversion clade</taxon>
        <taxon>NPAAA clade</taxon>
        <taxon>indigoferoid/millettioid clade</taxon>
        <taxon>Phaseoleae</taxon>
        <taxon>Cajanus</taxon>
    </lineage>
</organism>
<keyword evidence="1" id="KW-0645">Protease</keyword>
<dbReference type="InterPro" id="IPR025724">
    <property type="entry name" value="GAG-pre-integrase_dom"/>
</dbReference>
<dbReference type="AlphaFoldDB" id="A0A151TRT3"/>
<dbReference type="Pfam" id="PF13976">
    <property type="entry name" value="gag_pre-integrs"/>
    <property type="match status" value="1"/>
</dbReference>
<dbReference type="InterPro" id="IPR036397">
    <property type="entry name" value="RNaseH_sf"/>
</dbReference>
<evidence type="ECO:0000313" key="5">
    <source>
        <dbReference type="Proteomes" id="UP000075243"/>
    </source>
</evidence>
<feature type="domain" description="Integrase catalytic" evidence="3">
    <location>
        <begin position="479"/>
        <end position="590"/>
    </location>
</feature>